<organism evidence="1 2">
    <name type="scientific">Synaphobranchus kaupii</name>
    <name type="common">Kaup's arrowtooth eel</name>
    <dbReference type="NCBI Taxonomy" id="118154"/>
    <lineage>
        <taxon>Eukaryota</taxon>
        <taxon>Metazoa</taxon>
        <taxon>Chordata</taxon>
        <taxon>Craniata</taxon>
        <taxon>Vertebrata</taxon>
        <taxon>Euteleostomi</taxon>
        <taxon>Actinopterygii</taxon>
        <taxon>Neopterygii</taxon>
        <taxon>Teleostei</taxon>
        <taxon>Anguilliformes</taxon>
        <taxon>Synaphobranchidae</taxon>
        <taxon>Synaphobranchus</taxon>
    </lineage>
</organism>
<dbReference type="Proteomes" id="UP001152622">
    <property type="component" value="Chromosome 10"/>
</dbReference>
<accession>A0A9Q1EZ45</accession>
<keyword evidence="2" id="KW-1185">Reference proteome</keyword>
<reference evidence="1" key="1">
    <citation type="journal article" date="2023" name="Science">
        <title>Genome structures resolve the early diversification of teleost fishes.</title>
        <authorList>
            <person name="Parey E."/>
            <person name="Louis A."/>
            <person name="Montfort J."/>
            <person name="Bouchez O."/>
            <person name="Roques C."/>
            <person name="Iampietro C."/>
            <person name="Lluch J."/>
            <person name="Castinel A."/>
            <person name="Donnadieu C."/>
            <person name="Desvignes T."/>
            <person name="Floi Bucao C."/>
            <person name="Jouanno E."/>
            <person name="Wen M."/>
            <person name="Mejri S."/>
            <person name="Dirks R."/>
            <person name="Jansen H."/>
            <person name="Henkel C."/>
            <person name="Chen W.J."/>
            <person name="Zahm M."/>
            <person name="Cabau C."/>
            <person name="Klopp C."/>
            <person name="Thompson A.W."/>
            <person name="Robinson-Rechavi M."/>
            <person name="Braasch I."/>
            <person name="Lecointre G."/>
            <person name="Bobe J."/>
            <person name="Postlethwait J.H."/>
            <person name="Berthelot C."/>
            <person name="Roest Crollius H."/>
            <person name="Guiguen Y."/>
        </authorList>
    </citation>
    <scope>NUCLEOTIDE SEQUENCE</scope>
    <source>
        <strain evidence="1">WJC10195</strain>
    </source>
</reference>
<dbReference type="AlphaFoldDB" id="A0A9Q1EZ45"/>
<dbReference type="EMBL" id="JAINUF010000010">
    <property type="protein sequence ID" value="KAJ8347902.1"/>
    <property type="molecule type" value="Genomic_DNA"/>
</dbReference>
<gene>
    <name evidence="1" type="ORF">SKAU_G00264910</name>
</gene>
<evidence type="ECO:0000313" key="2">
    <source>
        <dbReference type="Proteomes" id="UP001152622"/>
    </source>
</evidence>
<protein>
    <submittedName>
        <fullName evidence="1">Uncharacterized protein</fullName>
    </submittedName>
</protein>
<sequence length="69" mass="7815">MWRVCGRVSDKVLRERSRTAFSQLIFDIRWVKLGSLDCRASEPNELRCWLAAHFDPGSYHSSCGAVGDA</sequence>
<proteinExistence type="predicted"/>
<evidence type="ECO:0000313" key="1">
    <source>
        <dbReference type="EMBL" id="KAJ8347902.1"/>
    </source>
</evidence>
<name>A0A9Q1EZ45_SYNKA</name>
<comment type="caution">
    <text evidence="1">The sequence shown here is derived from an EMBL/GenBank/DDBJ whole genome shotgun (WGS) entry which is preliminary data.</text>
</comment>